<dbReference type="InterPro" id="IPR053202">
    <property type="entry name" value="EGF_Rcpt_Signaling_Reg"/>
</dbReference>
<feature type="domain" description="Methyltransferase FkbM" evidence="2">
    <location>
        <begin position="149"/>
        <end position="307"/>
    </location>
</feature>
<gene>
    <name evidence="3" type="ORF">OXX778_LOCUS14934</name>
</gene>
<evidence type="ECO:0000259" key="2">
    <source>
        <dbReference type="Pfam" id="PF05050"/>
    </source>
</evidence>
<dbReference type="SUPFAM" id="SSF53335">
    <property type="entry name" value="S-adenosyl-L-methionine-dependent methyltransferases"/>
    <property type="match status" value="1"/>
</dbReference>
<evidence type="ECO:0000313" key="4">
    <source>
        <dbReference type="Proteomes" id="UP000663879"/>
    </source>
</evidence>
<accession>A0A814EHY7</accession>
<dbReference type="GO" id="GO:0005886">
    <property type="term" value="C:plasma membrane"/>
    <property type="evidence" value="ECO:0007669"/>
    <property type="project" value="TreeGrafter"/>
</dbReference>
<dbReference type="InterPro" id="IPR029063">
    <property type="entry name" value="SAM-dependent_MTases_sf"/>
</dbReference>
<keyword evidence="1" id="KW-1133">Transmembrane helix</keyword>
<dbReference type="GO" id="GO:0005789">
    <property type="term" value="C:endoplasmic reticulum membrane"/>
    <property type="evidence" value="ECO:0007669"/>
    <property type="project" value="TreeGrafter"/>
</dbReference>
<name>A0A814EHY7_9BILA</name>
<dbReference type="GO" id="GO:0006888">
    <property type="term" value="P:endoplasmic reticulum to Golgi vesicle-mediated transport"/>
    <property type="evidence" value="ECO:0007669"/>
    <property type="project" value="TreeGrafter"/>
</dbReference>
<dbReference type="Gene3D" id="3.40.50.150">
    <property type="entry name" value="Vaccinia Virus protein VP39"/>
    <property type="match status" value="1"/>
</dbReference>
<proteinExistence type="predicted"/>
<feature type="transmembrane region" description="Helical" evidence="1">
    <location>
        <begin position="7"/>
        <end position="25"/>
    </location>
</feature>
<keyword evidence="1" id="KW-0472">Membrane</keyword>
<organism evidence="3 4">
    <name type="scientific">Brachionus calyciflorus</name>
    <dbReference type="NCBI Taxonomy" id="104777"/>
    <lineage>
        <taxon>Eukaryota</taxon>
        <taxon>Metazoa</taxon>
        <taxon>Spiralia</taxon>
        <taxon>Gnathifera</taxon>
        <taxon>Rotifera</taxon>
        <taxon>Eurotatoria</taxon>
        <taxon>Monogononta</taxon>
        <taxon>Pseudotrocha</taxon>
        <taxon>Ploima</taxon>
        <taxon>Brachionidae</taxon>
        <taxon>Brachionus</taxon>
    </lineage>
</organism>
<reference evidence="3" key="1">
    <citation type="submission" date="2021-02" db="EMBL/GenBank/DDBJ databases">
        <authorList>
            <person name="Nowell W R."/>
        </authorList>
    </citation>
    <scope>NUCLEOTIDE SEQUENCE</scope>
    <source>
        <strain evidence="3">Ploen Becks lab</strain>
    </source>
</reference>
<dbReference type="GO" id="GO:0031902">
    <property type="term" value="C:late endosome membrane"/>
    <property type="evidence" value="ECO:0007669"/>
    <property type="project" value="TreeGrafter"/>
</dbReference>
<keyword evidence="4" id="KW-1185">Reference proteome</keyword>
<comment type="caution">
    <text evidence="3">The sequence shown here is derived from an EMBL/GenBank/DDBJ whole genome shotgun (WGS) entry which is preliminary data.</text>
</comment>
<dbReference type="GO" id="GO:0016197">
    <property type="term" value="P:endosomal transport"/>
    <property type="evidence" value="ECO:0007669"/>
    <property type="project" value="TreeGrafter"/>
</dbReference>
<dbReference type="Pfam" id="PF05050">
    <property type="entry name" value="Methyltransf_21"/>
    <property type="match status" value="1"/>
</dbReference>
<dbReference type="PANTHER" id="PTHR34009">
    <property type="entry name" value="PROTEIN STAR"/>
    <property type="match status" value="1"/>
</dbReference>
<dbReference type="EMBL" id="CAJNOC010003180">
    <property type="protein sequence ID" value="CAF0971333.1"/>
    <property type="molecule type" value="Genomic_DNA"/>
</dbReference>
<keyword evidence="1" id="KW-0812">Transmembrane</keyword>
<dbReference type="AlphaFoldDB" id="A0A814EHY7"/>
<dbReference type="OrthoDB" id="6357215at2759"/>
<dbReference type="InterPro" id="IPR006342">
    <property type="entry name" value="FkbM_mtfrase"/>
</dbReference>
<dbReference type="Proteomes" id="UP000663879">
    <property type="component" value="Unassembled WGS sequence"/>
</dbReference>
<sequence length="319" mass="37096">MANNLKYNYNLIFLFGLCIFLFVYFSSSTRDFKCSNLNEPEKVKQITEQNNLDKPNLFEADWKSIFEVSDEQKFIRPEILIKTAKFMIEERKEDDEELIAFVKTLIEPPSGKPINLTVKGKSDFSQHGQTAILERILNSSRNGFFVEAGGFDGEEMSNTVFLELERGWSGLLIEPVPNFYQQLIKKNRNIYTLNACIANNQPQIAKFKVNHGLSGRNKKLSDNQHKGIGEKFHYIYVPCFPFYTIMKALGRTQIDYFSVDLEGGEFDVISHIDYSKIDIKLFSIEWAWEESRKKQYIDYLSLHGYRLAEIGYVDVFMIK</sequence>
<dbReference type="GO" id="GO:0005794">
    <property type="term" value="C:Golgi apparatus"/>
    <property type="evidence" value="ECO:0007669"/>
    <property type="project" value="TreeGrafter"/>
</dbReference>
<dbReference type="PANTHER" id="PTHR34009:SF2">
    <property type="entry name" value="PROTEIN STAR"/>
    <property type="match status" value="1"/>
</dbReference>
<evidence type="ECO:0000256" key="1">
    <source>
        <dbReference type="SAM" id="Phobius"/>
    </source>
</evidence>
<protein>
    <recommendedName>
        <fullName evidence="2">Methyltransferase FkbM domain-containing protein</fullName>
    </recommendedName>
</protein>
<evidence type="ECO:0000313" key="3">
    <source>
        <dbReference type="EMBL" id="CAF0971333.1"/>
    </source>
</evidence>